<evidence type="ECO:0000256" key="4">
    <source>
        <dbReference type="ARBA" id="ARBA00023004"/>
    </source>
</evidence>
<keyword evidence="6" id="KW-1133">Transmembrane helix</keyword>
<gene>
    <name evidence="7" type="ORF">CTI12_AA340650</name>
</gene>
<evidence type="ECO:0000256" key="5">
    <source>
        <dbReference type="ARBA" id="ARBA00023033"/>
    </source>
</evidence>
<keyword evidence="2" id="KW-0349">Heme</keyword>
<dbReference type="GO" id="GO:0020037">
    <property type="term" value="F:heme binding"/>
    <property type="evidence" value="ECO:0007669"/>
    <property type="project" value="InterPro"/>
</dbReference>
<dbReference type="SUPFAM" id="SSF48264">
    <property type="entry name" value="Cytochrome P450"/>
    <property type="match status" value="1"/>
</dbReference>
<evidence type="ECO:0000313" key="8">
    <source>
        <dbReference type="Proteomes" id="UP000245207"/>
    </source>
</evidence>
<dbReference type="AlphaFoldDB" id="A0A2U1MTP3"/>
<dbReference type="Pfam" id="PF00067">
    <property type="entry name" value="p450"/>
    <property type="match status" value="1"/>
</dbReference>
<dbReference type="Proteomes" id="UP000245207">
    <property type="component" value="Unassembled WGS sequence"/>
</dbReference>
<dbReference type="GO" id="GO:0051762">
    <property type="term" value="P:sesquiterpene biosynthetic process"/>
    <property type="evidence" value="ECO:0007669"/>
    <property type="project" value="UniProtKB-ARBA"/>
</dbReference>
<feature type="transmembrane region" description="Helical" evidence="6">
    <location>
        <begin position="6"/>
        <end position="25"/>
    </location>
</feature>
<dbReference type="GO" id="GO:0004497">
    <property type="term" value="F:monooxygenase activity"/>
    <property type="evidence" value="ECO:0007669"/>
    <property type="project" value="UniProtKB-KW"/>
</dbReference>
<name>A0A2U1MTP3_ARTAN</name>
<protein>
    <submittedName>
        <fullName evidence="7">Cytochrome P450</fullName>
    </submittedName>
</protein>
<dbReference type="InterPro" id="IPR001128">
    <property type="entry name" value="Cyt_P450"/>
</dbReference>
<dbReference type="OrthoDB" id="1470350at2759"/>
<organism evidence="7 8">
    <name type="scientific">Artemisia annua</name>
    <name type="common">Sweet wormwood</name>
    <dbReference type="NCBI Taxonomy" id="35608"/>
    <lineage>
        <taxon>Eukaryota</taxon>
        <taxon>Viridiplantae</taxon>
        <taxon>Streptophyta</taxon>
        <taxon>Embryophyta</taxon>
        <taxon>Tracheophyta</taxon>
        <taxon>Spermatophyta</taxon>
        <taxon>Magnoliopsida</taxon>
        <taxon>eudicotyledons</taxon>
        <taxon>Gunneridae</taxon>
        <taxon>Pentapetalae</taxon>
        <taxon>asterids</taxon>
        <taxon>campanulids</taxon>
        <taxon>Asterales</taxon>
        <taxon>Asteraceae</taxon>
        <taxon>Asteroideae</taxon>
        <taxon>Anthemideae</taxon>
        <taxon>Artemisiinae</taxon>
        <taxon>Artemisia</taxon>
    </lineage>
</organism>
<dbReference type="PANTHER" id="PTHR47955:SF16">
    <property type="entry name" value="CYTOCHROME P450"/>
    <property type="match status" value="1"/>
</dbReference>
<keyword evidence="5" id="KW-0503">Monooxygenase</keyword>
<keyword evidence="3" id="KW-0479">Metal-binding</keyword>
<dbReference type="STRING" id="35608.A0A2U1MTP3"/>
<evidence type="ECO:0000313" key="7">
    <source>
        <dbReference type="EMBL" id="PWA64631.1"/>
    </source>
</evidence>
<accession>A0A2U1MTP3</accession>
<keyword evidence="5" id="KW-0560">Oxidoreductase</keyword>
<keyword evidence="4" id="KW-0408">Iron</keyword>
<evidence type="ECO:0000256" key="1">
    <source>
        <dbReference type="ARBA" id="ARBA00010617"/>
    </source>
</evidence>
<reference evidence="7 8" key="1">
    <citation type="journal article" date="2018" name="Mol. Plant">
        <title>The genome of Artemisia annua provides insight into the evolution of Asteraceae family and artemisinin biosynthesis.</title>
        <authorList>
            <person name="Shen Q."/>
            <person name="Zhang L."/>
            <person name="Liao Z."/>
            <person name="Wang S."/>
            <person name="Yan T."/>
            <person name="Shi P."/>
            <person name="Liu M."/>
            <person name="Fu X."/>
            <person name="Pan Q."/>
            <person name="Wang Y."/>
            <person name="Lv Z."/>
            <person name="Lu X."/>
            <person name="Zhang F."/>
            <person name="Jiang W."/>
            <person name="Ma Y."/>
            <person name="Chen M."/>
            <person name="Hao X."/>
            <person name="Li L."/>
            <person name="Tang Y."/>
            <person name="Lv G."/>
            <person name="Zhou Y."/>
            <person name="Sun X."/>
            <person name="Brodelius P.E."/>
            <person name="Rose J.K.C."/>
            <person name="Tang K."/>
        </authorList>
    </citation>
    <scope>NUCLEOTIDE SEQUENCE [LARGE SCALE GENOMIC DNA]</scope>
    <source>
        <strain evidence="8">cv. Huhao1</strain>
        <tissue evidence="7">Leaf</tissue>
    </source>
</reference>
<evidence type="ECO:0000256" key="2">
    <source>
        <dbReference type="ARBA" id="ARBA00022617"/>
    </source>
</evidence>
<dbReference type="GO" id="GO:0016705">
    <property type="term" value="F:oxidoreductase activity, acting on paired donors, with incorporation or reduction of molecular oxygen"/>
    <property type="evidence" value="ECO:0007669"/>
    <property type="project" value="InterPro"/>
</dbReference>
<dbReference type="InterPro" id="IPR036396">
    <property type="entry name" value="Cyt_P450_sf"/>
</dbReference>
<keyword evidence="6" id="KW-0812">Transmembrane</keyword>
<sequence length="298" mass="33678">MENFQSLQTLLFLLSSIILMIFIRLKFPFYLRTRKNLPPSPRKLPIIGNLHQLGSCPHRSLHALSQKHGPLMLLHFGSVATLVASSAKAAQEILKTHDLSFCSRPNFKVLNIILYGCKNIALSPYGEHWRQLKSVAVIHLLSNTRVKSFQKVREQELGLVIAMLEKSSGSLVDISALLLSFSNRITCKVAMGRTYDGKLIHLLNQFLDMLIVFNVGSYIPWLGWVDRLSGLVGRAEKNAKEFDEFLESIIEEHVNNRRGDGYGSEEEQNFIDILLDVQKDKATGFTFDKDTIKAVILV</sequence>
<keyword evidence="6" id="KW-0472">Membrane</keyword>
<keyword evidence="8" id="KW-1185">Reference proteome</keyword>
<dbReference type="EMBL" id="PKPP01004388">
    <property type="protein sequence ID" value="PWA64631.1"/>
    <property type="molecule type" value="Genomic_DNA"/>
</dbReference>
<dbReference type="PANTHER" id="PTHR47955">
    <property type="entry name" value="CYTOCHROME P450 FAMILY 71 PROTEIN"/>
    <property type="match status" value="1"/>
</dbReference>
<dbReference type="GO" id="GO:0005506">
    <property type="term" value="F:iron ion binding"/>
    <property type="evidence" value="ECO:0007669"/>
    <property type="project" value="InterPro"/>
</dbReference>
<evidence type="ECO:0000256" key="6">
    <source>
        <dbReference type="SAM" id="Phobius"/>
    </source>
</evidence>
<dbReference type="Gene3D" id="1.10.630.10">
    <property type="entry name" value="Cytochrome P450"/>
    <property type="match status" value="1"/>
</dbReference>
<proteinExistence type="inferred from homology"/>
<evidence type="ECO:0000256" key="3">
    <source>
        <dbReference type="ARBA" id="ARBA00022723"/>
    </source>
</evidence>
<comment type="similarity">
    <text evidence="1">Belongs to the cytochrome P450 family.</text>
</comment>
<comment type="caution">
    <text evidence="7">The sequence shown here is derived from an EMBL/GenBank/DDBJ whole genome shotgun (WGS) entry which is preliminary data.</text>
</comment>